<gene>
    <name evidence="1" type="ORF">COT67_00715</name>
</gene>
<dbReference type="AlphaFoldDB" id="A0A2H0WLT1"/>
<protein>
    <submittedName>
        <fullName evidence="1">Uncharacterized protein</fullName>
    </submittedName>
</protein>
<dbReference type="Proteomes" id="UP000230353">
    <property type="component" value="Unassembled WGS sequence"/>
</dbReference>
<reference evidence="2" key="1">
    <citation type="submission" date="2017-09" db="EMBL/GenBank/DDBJ databases">
        <title>Depth-based differentiation of microbial function through sediment-hosted aquifers and enrichment of novel symbionts in the deep terrestrial subsurface.</title>
        <authorList>
            <person name="Probst A.J."/>
            <person name="Ladd B."/>
            <person name="Jarett J.K."/>
            <person name="Geller-Mcgrath D.E."/>
            <person name="Sieber C.M.K."/>
            <person name="Emerson J.B."/>
            <person name="Anantharaman K."/>
            <person name="Thomas B.C."/>
            <person name="Malmstrom R."/>
            <person name="Stieglmeier M."/>
            <person name="Klingl A."/>
            <person name="Woyke T."/>
            <person name="Ryan C.M."/>
            <person name="Banfield J.F."/>
        </authorList>
    </citation>
    <scope>NUCLEOTIDE SEQUENCE [LARGE SCALE GENOMIC DNA]</scope>
</reference>
<proteinExistence type="predicted"/>
<dbReference type="EMBL" id="PEZL01000010">
    <property type="protein sequence ID" value="PIS13621.1"/>
    <property type="molecule type" value="Genomic_DNA"/>
</dbReference>
<evidence type="ECO:0000313" key="1">
    <source>
        <dbReference type="EMBL" id="PIS13621.1"/>
    </source>
</evidence>
<sequence length="72" mass="8576">MKTLQNKNPQTRGFFVFYKAIELPVGKVDRALLFFILLSVDVCKLLKFFDNKKIFCRTGGIKWKLKFLKIRY</sequence>
<name>A0A2H0WLT1_9BACT</name>
<accession>A0A2H0WLT1</accession>
<comment type="caution">
    <text evidence="1">The sequence shown here is derived from an EMBL/GenBank/DDBJ whole genome shotgun (WGS) entry which is preliminary data.</text>
</comment>
<organism evidence="1 2">
    <name type="scientific">Candidatus Tagabacteria bacterium CG09_land_8_20_14_0_10_41_14</name>
    <dbReference type="NCBI Taxonomy" id="1975021"/>
    <lineage>
        <taxon>Bacteria</taxon>
        <taxon>Candidatus Tagaibacteriota</taxon>
    </lineage>
</organism>
<evidence type="ECO:0000313" key="2">
    <source>
        <dbReference type="Proteomes" id="UP000230353"/>
    </source>
</evidence>